<dbReference type="GO" id="GO:0042981">
    <property type="term" value="P:regulation of apoptotic process"/>
    <property type="evidence" value="ECO:0007669"/>
    <property type="project" value="InterPro"/>
</dbReference>
<reference evidence="2" key="1">
    <citation type="submission" date="2019-06" db="EMBL/GenBank/DDBJ databases">
        <authorList>
            <consortium name="Wellcome Sanger Institute Data Sharing"/>
        </authorList>
    </citation>
    <scope>NUCLEOTIDE SEQUENCE [LARGE SCALE GENOMIC DNA]</scope>
</reference>
<protein>
    <recommendedName>
        <fullName evidence="1">CARD domain-containing protein</fullName>
    </recommendedName>
</protein>
<dbReference type="PROSITE" id="PS50209">
    <property type="entry name" value="CARD"/>
    <property type="match status" value="1"/>
</dbReference>
<dbReference type="Ensembl" id="ENSSFAT00005040428.1">
    <property type="protein sequence ID" value="ENSSFAP00005038985.1"/>
    <property type="gene ID" value="ENSSFAG00005019499.1"/>
</dbReference>
<feature type="domain" description="CARD" evidence="1">
    <location>
        <begin position="1"/>
        <end position="71"/>
    </location>
</feature>
<accession>A0A672IDI3</accession>
<name>A0A672IDI3_SALFA</name>
<dbReference type="InParanoid" id="A0A672IDI3"/>
<proteinExistence type="predicted"/>
<evidence type="ECO:0000313" key="2">
    <source>
        <dbReference type="Ensembl" id="ENSSFAP00005038985.1"/>
    </source>
</evidence>
<reference evidence="2" key="2">
    <citation type="submission" date="2025-08" db="UniProtKB">
        <authorList>
            <consortium name="Ensembl"/>
        </authorList>
    </citation>
    <scope>IDENTIFICATION</scope>
</reference>
<dbReference type="InterPro" id="IPR011029">
    <property type="entry name" value="DEATH-like_dom_sf"/>
</dbReference>
<evidence type="ECO:0000313" key="3">
    <source>
        <dbReference type="Proteomes" id="UP000472267"/>
    </source>
</evidence>
<dbReference type="InterPro" id="IPR001315">
    <property type="entry name" value="CARD"/>
</dbReference>
<evidence type="ECO:0000259" key="1">
    <source>
        <dbReference type="PROSITE" id="PS50209"/>
    </source>
</evidence>
<dbReference type="SUPFAM" id="SSF47986">
    <property type="entry name" value="DEATH domain"/>
    <property type="match status" value="1"/>
</dbReference>
<dbReference type="Proteomes" id="UP000472267">
    <property type="component" value="Chromosome 16"/>
</dbReference>
<reference evidence="2" key="3">
    <citation type="submission" date="2025-09" db="UniProtKB">
        <authorList>
            <consortium name="Ensembl"/>
        </authorList>
    </citation>
    <scope>IDENTIFICATION</scope>
</reference>
<dbReference type="Gene3D" id="1.10.533.10">
    <property type="entry name" value="Death Domain, Fas"/>
    <property type="match status" value="1"/>
</dbReference>
<sequence>MERLKSEQSRLRAWLSEDPDHIVDQCGDILSMNQCKEVQKQTSASEKIRVLLEIIINKGEGTCQSFIDILELNRDHYRDLQQFFSSAQGLFESIIPASGMCFTVFMSKCFIFTGSFTPTVVSDRGSLVSINEVKDTKGKSYSNKMEVVSLRERVKLLREHVIKLFT</sequence>
<dbReference type="CDD" id="cd01671">
    <property type="entry name" value="CARD"/>
    <property type="match status" value="1"/>
</dbReference>
<keyword evidence="3" id="KW-1185">Reference proteome</keyword>
<dbReference type="AlphaFoldDB" id="A0A672IDI3"/>
<organism evidence="2 3">
    <name type="scientific">Salarias fasciatus</name>
    <name type="common">Jewelled blenny</name>
    <name type="synonym">Blennius fasciatus</name>
    <dbReference type="NCBI Taxonomy" id="181472"/>
    <lineage>
        <taxon>Eukaryota</taxon>
        <taxon>Metazoa</taxon>
        <taxon>Chordata</taxon>
        <taxon>Craniata</taxon>
        <taxon>Vertebrata</taxon>
        <taxon>Euteleostomi</taxon>
        <taxon>Actinopterygii</taxon>
        <taxon>Neopterygii</taxon>
        <taxon>Teleostei</taxon>
        <taxon>Neoteleostei</taxon>
        <taxon>Acanthomorphata</taxon>
        <taxon>Ovalentaria</taxon>
        <taxon>Blenniimorphae</taxon>
        <taxon>Blenniiformes</taxon>
        <taxon>Blennioidei</taxon>
        <taxon>Blenniidae</taxon>
        <taxon>Salariinae</taxon>
        <taxon>Salarias</taxon>
    </lineage>
</organism>
<dbReference type="Pfam" id="PF00619">
    <property type="entry name" value="CARD"/>
    <property type="match status" value="1"/>
</dbReference>